<keyword evidence="2" id="KW-1185">Reference proteome</keyword>
<name>A0A5B9W975_9BACT</name>
<organism evidence="1 2">
    <name type="scientific">Aquisphaera giovannonii</name>
    <dbReference type="NCBI Taxonomy" id="406548"/>
    <lineage>
        <taxon>Bacteria</taxon>
        <taxon>Pseudomonadati</taxon>
        <taxon>Planctomycetota</taxon>
        <taxon>Planctomycetia</taxon>
        <taxon>Isosphaerales</taxon>
        <taxon>Isosphaeraceae</taxon>
        <taxon>Aquisphaera</taxon>
    </lineage>
</organism>
<gene>
    <name evidence="1" type="ORF">OJF2_57650</name>
</gene>
<dbReference type="AlphaFoldDB" id="A0A5B9W975"/>
<evidence type="ECO:0000313" key="2">
    <source>
        <dbReference type="Proteomes" id="UP000324233"/>
    </source>
</evidence>
<evidence type="ECO:0000313" key="1">
    <source>
        <dbReference type="EMBL" id="QEH37178.1"/>
    </source>
</evidence>
<reference evidence="1 2" key="1">
    <citation type="submission" date="2019-08" db="EMBL/GenBank/DDBJ databases">
        <title>Deep-cultivation of Planctomycetes and their phenomic and genomic characterization uncovers novel biology.</title>
        <authorList>
            <person name="Wiegand S."/>
            <person name="Jogler M."/>
            <person name="Boedeker C."/>
            <person name="Pinto D."/>
            <person name="Vollmers J."/>
            <person name="Rivas-Marin E."/>
            <person name="Kohn T."/>
            <person name="Peeters S.H."/>
            <person name="Heuer A."/>
            <person name="Rast P."/>
            <person name="Oberbeckmann S."/>
            <person name="Bunk B."/>
            <person name="Jeske O."/>
            <person name="Meyerdierks A."/>
            <person name="Storesund J.E."/>
            <person name="Kallscheuer N."/>
            <person name="Luecker S."/>
            <person name="Lage O.M."/>
            <person name="Pohl T."/>
            <person name="Merkel B.J."/>
            <person name="Hornburger P."/>
            <person name="Mueller R.-W."/>
            <person name="Bruemmer F."/>
            <person name="Labrenz M."/>
            <person name="Spormann A.M."/>
            <person name="Op den Camp H."/>
            <person name="Overmann J."/>
            <person name="Amann R."/>
            <person name="Jetten M.S.M."/>
            <person name="Mascher T."/>
            <person name="Medema M.H."/>
            <person name="Devos D.P."/>
            <person name="Kaster A.-K."/>
            <person name="Ovreas L."/>
            <person name="Rohde M."/>
            <person name="Galperin M.Y."/>
            <person name="Jogler C."/>
        </authorList>
    </citation>
    <scope>NUCLEOTIDE SEQUENCE [LARGE SCALE GENOMIC DNA]</scope>
    <source>
        <strain evidence="1 2">OJF2</strain>
    </source>
</reference>
<dbReference type="Proteomes" id="UP000324233">
    <property type="component" value="Chromosome"/>
</dbReference>
<sequence length="35" mass="3789">MVATSLKLVIPGRRVQGARVPEGIAFTAVSPFYKE</sequence>
<dbReference type="EMBL" id="CP042997">
    <property type="protein sequence ID" value="QEH37178.1"/>
    <property type="molecule type" value="Genomic_DNA"/>
</dbReference>
<dbReference type="KEGG" id="agv:OJF2_57650"/>
<accession>A0A5B9W975</accession>
<proteinExistence type="predicted"/>
<protein>
    <submittedName>
        <fullName evidence="1">Uncharacterized protein</fullName>
    </submittedName>
</protein>